<proteinExistence type="predicted"/>
<comment type="caution">
    <text evidence="1">The sequence shown here is derived from an EMBL/GenBank/DDBJ whole genome shotgun (WGS) entry which is preliminary data.</text>
</comment>
<dbReference type="AlphaFoldDB" id="A0AAV9DAH6"/>
<dbReference type="EMBL" id="JAUJYO010000014">
    <property type="protein sequence ID" value="KAK1297869.1"/>
    <property type="molecule type" value="Genomic_DNA"/>
</dbReference>
<evidence type="ECO:0000313" key="2">
    <source>
        <dbReference type="Proteomes" id="UP001180020"/>
    </source>
</evidence>
<accession>A0AAV9DAH6</accession>
<organism evidence="1 2">
    <name type="scientific">Acorus calamus</name>
    <name type="common">Sweet flag</name>
    <dbReference type="NCBI Taxonomy" id="4465"/>
    <lineage>
        <taxon>Eukaryota</taxon>
        <taxon>Viridiplantae</taxon>
        <taxon>Streptophyta</taxon>
        <taxon>Embryophyta</taxon>
        <taxon>Tracheophyta</taxon>
        <taxon>Spermatophyta</taxon>
        <taxon>Magnoliopsida</taxon>
        <taxon>Liliopsida</taxon>
        <taxon>Acoraceae</taxon>
        <taxon>Acorus</taxon>
    </lineage>
</organism>
<protein>
    <submittedName>
        <fullName evidence="1">Uncharacterized protein</fullName>
    </submittedName>
</protein>
<reference evidence="1" key="1">
    <citation type="journal article" date="2023" name="Nat. Commun.">
        <title>Diploid and tetraploid genomes of Acorus and the evolution of monocots.</title>
        <authorList>
            <person name="Ma L."/>
            <person name="Liu K.W."/>
            <person name="Li Z."/>
            <person name="Hsiao Y.Y."/>
            <person name="Qi Y."/>
            <person name="Fu T."/>
            <person name="Tang G.D."/>
            <person name="Zhang D."/>
            <person name="Sun W.H."/>
            <person name="Liu D.K."/>
            <person name="Li Y."/>
            <person name="Chen G.Z."/>
            <person name="Liu X.D."/>
            <person name="Liao X.Y."/>
            <person name="Jiang Y.T."/>
            <person name="Yu X."/>
            <person name="Hao Y."/>
            <person name="Huang J."/>
            <person name="Zhao X.W."/>
            <person name="Ke S."/>
            <person name="Chen Y.Y."/>
            <person name="Wu W.L."/>
            <person name="Hsu J.L."/>
            <person name="Lin Y.F."/>
            <person name="Huang M.D."/>
            <person name="Li C.Y."/>
            <person name="Huang L."/>
            <person name="Wang Z.W."/>
            <person name="Zhao X."/>
            <person name="Zhong W.Y."/>
            <person name="Peng D.H."/>
            <person name="Ahmad S."/>
            <person name="Lan S."/>
            <person name="Zhang J.S."/>
            <person name="Tsai W.C."/>
            <person name="Van de Peer Y."/>
            <person name="Liu Z.J."/>
        </authorList>
    </citation>
    <scope>NUCLEOTIDE SEQUENCE</scope>
    <source>
        <strain evidence="1">CP</strain>
    </source>
</reference>
<gene>
    <name evidence="1" type="ORF">QJS10_CPB14g01020</name>
</gene>
<evidence type="ECO:0000313" key="1">
    <source>
        <dbReference type="EMBL" id="KAK1297869.1"/>
    </source>
</evidence>
<name>A0AAV9DAH6_ACOCL</name>
<dbReference type="Proteomes" id="UP001180020">
    <property type="component" value="Unassembled WGS sequence"/>
</dbReference>
<reference evidence="1" key="2">
    <citation type="submission" date="2023-06" db="EMBL/GenBank/DDBJ databases">
        <authorList>
            <person name="Ma L."/>
            <person name="Liu K.-W."/>
            <person name="Li Z."/>
            <person name="Hsiao Y.-Y."/>
            <person name="Qi Y."/>
            <person name="Fu T."/>
            <person name="Tang G."/>
            <person name="Zhang D."/>
            <person name="Sun W.-H."/>
            <person name="Liu D.-K."/>
            <person name="Li Y."/>
            <person name="Chen G.-Z."/>
            <person name="Liu X.-D."/>
            <person name="Liao X.-Y."/>
            <person name="Jiang Y.-T."/>
            <person name="Yu X."/>
            <person name="Hao Y."/>
            <person name="Huang J."/>
            <person name="Zhao X.-W."/>
            <person name="Ke S."/>
            <person name="Chen Y.-Y."/>
            <person name="Wu W.-L."/>
            <person name="Hsu J.-L."/>
            <person name="Lin Y.-F."/>
            <person name="Huang M.-D."/>
            <person name="Li C.-Y."/>
            <person name="Huang L."/>
            <person name="Wang Z.-W."/>
            <person name="Zhao X."/>
            <person name="Zhong W.-Y."/>
            <person name="Peng D.-H."/>
            <person name="Ahmad S."/>
            <person name="Lan S."/>
            <person name="Zhang J.-S."/>
            <person name="Tsai W.-C."/>
            <person name="Van De Peer Y."/>
            <person name="Liu Z.-J."/>
        </authorList>
    </citation>
    <scope>NUCLEOTIDE SEQUENCE</scope>
    <source>
        <strain evidence="1">CP</strain>
        <tissue evidence="1">Leaves</tissue>
    </source>
</reference>
<keyword evidence="2" id="KW-1185">Reference proteome</keyword>
<sequence>MSDLSSAPPDINRQILDLQPLSINDPTQDLLVLGIQGHIHQMKLFLKNVVMENIGCLLGSMVRQFRRLDQHFGRSFKIVMNSVRPRGVLWEISTLSLFLGTEAHNLGLQEKSESFGLSNDKTKELLSLFERLHEITLNLEDSCPSLKEGWGGTRNNLSFLIYGIHVEVVPGQKER</sequence>